<gene>
    <name evidence="1" type="ORF">V5N11_002772</name>
</gene>
<dbReference type="PANTHER" id="PTHR11439:SF470">
    <property type="entry name" value="CYSTEINE-RICH RLK (RECEPTOR-LIKE PROTEIN KINASE) 8"/>
    <property type="match status" value="1"/>
</dbReference>
<evidence type="ECO:0000313" key="1">
    <source>
        <dbReference type="EMBL" id="KAL1224993.1"/>
    </source>
</evidence>
<comment type="caution">
    <text evidence="1">The sequence shown here is derived from an EMBL/GenBank/DDBJ whole genome shotgun (WGS) entry which is preliminary data.</text>
</comment>
<sequence>MKRLLKDFGVDHSDPMELYCDSQTALHIASNPVFHERTKHVESDCHSVRDAVQDKLIVTKHVLTTEKLADIRTKALGKPSFRYLLSKFGVCDLHSPT</sequence>
<evidence type="ECO:0000313" key="2">
    <source>
        <dbReference type="Proteomes" id="UP001558713"/>
    </source>
</evidence>
<dbReference type="CDD" id="cd09272">
    <property type="entry name" value="RNase_HI_RT_Ty1"/>
    <property type="match status" value="1"/>
</dbReference>
<protein>
    <submittedName>
        <fullName evidence="1">Retrovirus-related Pol polyprotein from transposon RE1</fullName>
    </submittedName>
</protein>
<dbReference type="PANTHER" id="PTHR11439">
    <property type="entry name" value="GAG-POL-RELATED RETROTRANSPOSON"/>
    <property type="match status" value="1"/>
</dbReference>
<keyword evidence="2" id="KW-1185">Reference proteome</keyword>
<dbReference type="AlphaFoldDB" id="A0ABD1C6A1"/>
<proteinExistence type="predicted"/>
<name>A0ABD1C6A1_CARAN</name>
<dbReference type="EMBL" id="JBANAX010000042">
    <property type="protein sequence ID" value="KAL1224993.1"/>
    <property type="molecule type" value="Genomic_DNA"/>
</dbReference>
<dbReference type="Proteomes" id="UP001558713">
    <property type="component" value="Unassembled WGS sequence"/>
</dbReference>
<reference evidence="1 2" key="1">
    <citation type="submission" date="2024-04" db="EMBL/GenBank/DDBJ databases">
        <title>Genome assembly C_amara_ONT_v2.</title>
        <authorList>
            <person name="Yant L."/>
            <person name="Moore C."/>
            <person name="Slenker M."/>
        </authorList>
    </citation>
    <scope>NUCLEOTIDE SEQUENCE [LARGE SCALE GENOMIC DNA]</scope>
    <source>
        <tissue evidence="1">Leaf</tissue>
    </source>
</reference>
<organism evidence="1 2">
    <name type="scientific">Cardamine amara subsp. amara</name>
    <dbReference type="NCBI Taxonomy" id="228776"/>
    <lineage>
        <taxon>Eukaryota</taxon>
        <taxon>Viridiplantae</taxon>
        <taxon>Streptophyta</taxon>
        <taxon>Embryophyta</taxon>
        <taxon>Tracheophyta</taxon>
        <taxon>Spermatophyta</taxon>
        <taxon>Magnoliopsida</taxon>
        <taxon>eudicotyledons</taxon>
        <taxon>Gunneridae</taxon>
        <taxon>Pentapetalae</taxon>
        <taxon>rosids</taxon>
        <taxon>malvids</taxon>
        <taxon>Brassicales</taxon>
        <taxon>Brassicaceae</taxon>
        <taxon>Cardamineae</taxon>
        <taxon>Cardamine</taxon>
    </lineage>
</organism>
<accession>A0ABD1C6A1</accession>